<evidence type="ECO:0000313" key="1">
    <source>
        <dbReference type="EMBL" id="SFH06116.1"/>
    </source>
</evidence>
<gene>
    <name evidence="1" type="ORF">SAMN04488063_0048</name>
</gene>
<proteinExistence type="predicted"/>
<dbReference type="EMBL" id="FOOQ01000011">
    <property type="protein sequence ID" value="SFH06116.1"/>
    <property type="molecule type" value="Genomic_DNA"/>
</dbReference>
<evidence type="ECO:0008006" key="3">
    <source>
        <dbReference type="Google" id="ProtNLM"/>
    </source>
</evidence>
<dbReference type="OrthoDB" id="172835at2157"/>
<reference evidence="2" key="1">
    <citation type="submission" date="2016-10" db="EMBL/GenBank/DDBJ databases">
        <authorList>
            <person name="Varghese N."/>
            <person name="Submissions S."/>
        </authorList>
    </citation>
    <scope>NUCLEOTIDE SEQUENCE [LARGE SCALE GENOMIC DNA]</scope>
    <source>
        <strain evidence="2">CGMCC 1.7739</strain>
    </source>
</reference>
<protein>
    <recommendedName>
        <fullName evidence="3">DUF2891 domain-containing protein</fullName>
    </recommendedName>
</protein>
<sequence>MNALRNNDVQTMLSGRADWIDSELLVALSEYPLDSVGTEYPHFARSVEGPDDVIRPSEEHPVFYGSFDWHSAVHNHWCLVRQLRLFDDHPAESDIVSTLEERFARERIEQESSYLAENESFEKPYGWGWFLRFASELHLWDADRAATWREMFEPLERQIVELFEREFLTQDRPFRVGTHTNSAFALSSGLDYARVVADGSLETAIVETSRRFFLDDEEYPVEYEPLGWDFLSPALAEADLMRRVLERDEFKQWFEAFVPEIANPPHNSVLQPVEVETDGDEGLELHLVGLNLSKAWSMAGIAGALDERTFAEPLRQSAQRHVDHSIELAFTDDYAGAHWLSSFVLYLLTRNAGGIAPEK</sequence>
<evidence type="ECO:0000313" key="2">
    <source>
        <dbReference type="Proteomes" id="UP000198876"/>
    </source>
</evidence>
<dbReference type="STRING" id="553467.SAMN04488063_0048"/>
<keyword evidence="2" id="KW-1185">Reference proteome</keyword>
<dbReference type="Proteomes" id="UP000198876">
    <property type="component" value="Unassembled WGS sequence"/>
</dbReference>
<organism evidence="1 2">
    <name type="scientific">Halopelagius inordinatus</name>
    <dbReference type="NCBI Taxonomy" id="553467"/>
    <lineage>
        <taxon>Archaea</taxon>
        <taxon>Methanobacteriati</taxon>
        <taxon>Methanobacteriota</taxon>
        <taxon>Stenosarchaea group</taxon>
        <taxon>Halobacteria</taxon>
        <taxon>Halobacteriales</taxon>
        <taxon>Haloferacaceae</taxon>
    </lineage>
</organism>
<name>A0A1I2X0A5_9EURY</name>
<accession>A0A1I2X0A5</accession>
<dbReference type="RefSeq" id="WP_092894061.1">
    <property type="nucleotide sequence ID" value="NZ_FOOQ01000011.1"/>
</dbReference>
<dbReference type="Pfam" id="PF11199">
    <property type="entry name" value="DUF2891"/>
    <property type="match status" value="1"/>
</dbReference>
<dbReference type="InterPro" id="IPR021365">
    <property type="entry name" value="DUF2891"/>
</dbReference>
<dbReference type="AlphaFoldDB" id="A0A1I2X0A5"/>